<dbReference type="CTD" id="20319429"/>
<dbReference type="GeneID" id="20319429"/>
<evidence type="ECO:0000313" key="1">
    <source>
        <dbReference type="EMBL" id="KER27757.1"/>
    </source>
</evidence>
<proteinExistence type="predicted"/>
<sequence length="63" mass="7117">MSPKPPGQEKILMVITLSGQKGNMAMRPNGNGFRFFRPILNELRDIIDEVSDPKPIVSRRSVH</sequence>
<evidence type="ECO:0000313" key="2">
    <source>
        <dbReference type="Proteomes" id="UP000054324"/>
    </source>
</evidence>
<dbReference type="KEGG" id="ovi:T265_05247"/>
<name>A0A074ZPM7_OPIVI</name>
<reference evidence="1 2" key="1">
    <citation type="submission" date="2013-11" db="EMBL/GenBank/DDBJ databases">
        <title>Opisthorchis viverrini - life in the bile duct.</title>
        <authorList>
            <person name="Young N.D."/>
            <person name="Nagarajan N."/>
            <person name="Lin S.J."/>
            <person name="Korhonen P.K."/>
            <person name="Jex A.R."/>
            <person name="Hall R.S."/>
            <person name="Safavi-Hemami H."/>
            <person name="Kaewkong W."/>
            <person name="Bertrand D."/>
            <person name="Gao S."/>
            <person name="Seet Q."/>
            <person name="Wongkham S."/>
            <person name="Teh B.T."/>
            <person name="Wongkham C."/>
            <person name="Intapan P.M."/>
            <person name="Maleewong W."/>
            <person name="Yang X."/>
            <person name="Hu M."/>
            <person name="Wang Z."/>
            <person name="Hofmann A."/>
            <person name="Sternberg P.W."/>
            <person name="Tan P."/>
            <person name="Wang J."/>
            <person name="Gasser R.B."/>
        </authorList>
    </citation>
    <scope>NUCLEOTIDE SEQUENCE [LARGE SCALE GENOMIC DNA]</scope>
</reference>
<accession>A0A074ZPM7</accession>
<organism evidence="1 2">
    <name type="scientific">Opisthorchis viverrini</name>
    <name type="common">Southeast Asian liver fluke</name>
    <dbReference type="NCBI Taxonomy" id="6198"/>
    <lineage>
        <taxon>Eukaryota</taxon>
        <taxon>Metazoa</taxon>
        <taxon>Spiralia</taxon>
        <taxon>Lophotrochozoa</taxon>
        <taxon>Platyhelminthes</taxon>
        <taxon>Trematoda</taxon>
        <taxon>Digenea</taxon>
        <taxon>Opisthorchiida</taxon>
        <taxon>Opisthorchiata</taxon>
        <taxon>Opisthorchiidae</taxon>
        <taxon>Opisthorchis</taxon>
    </lineage>
</organism>
<keyword evidence="2" id="KW-1185">Reference proteome</keyword>
<protein>
    <submittedName>
        <fullName evidence="1">Uncharacterized protein</fullName>
    </submittedName>
</protein>
<dbReference type="AlphaFoldDB" id="A0A074ZPM7"/>
<dbReference type="EMBL" id="KL596715">
    <property type="protein sequence ID" value="KER27757.1"/>
    <property type="molecule type" value="Genomic_DNA"/>
</dbReference>
<gene>
    <name evidence="1" type="ORF">T265_05247</name>
</gene>
<dbReference type="Proteomes" id="UP000054324">
    <property type="component" value="Unassembled WGS sequence"/>
</dbReference>
<dbReference type="RefSeq" id="XP_009168480.1">
    <property type="nucleotide sequence ID" value="XM_009170216.1"/>
</dbReference>